<keyword evidence="3" id="KW-1185">Reference proteome</keyword>
<dbReference type="OrthoDB" id="2502747at2759"/>
<evidence type="ECO:0000313" key="2">
    <source>
        <dbReference type="EMBL" id="POW22255.1"/>
    </source>
</evidence>
<reference evidence="3" key="2">
    <citation type="journal article" date="2018" name="BMC Genomics">
        <title>Genomic insights into host adaptation between the wheat stripe rust pathogen (Puccinia striiformis f. sp. tritici) and the barley stripe rust pathogen (Puccinia striiformis f. sp. hordei).</title>
        <authorList>
            <person name="Xia C."/>
            <person name="Wang M."/>
            <person name="Yin C."/>
            <person name="Cornejo O.E."/>
            <person name="Hulbert S.H."/>
            <person name="Chen X."/>
        </authorList>
    </citation>
    <scope>NUCLEOTIDE SEQUENCE [LARGE SCALE GENOMIC DNA]</scope>
    <source>
        <strain evidence="3">93TX-2</strain>
    </source>
</reference>
<sequence length="633" mass="73248">MDSISSSKNKKNKNNYQQFSSLSLTSNHYLDQLNQSLHSDSYHQLSSPAYSQILNHLQSHKLYNELPTNSFEKLLNFNPSGETKDSIHSIHYYLYHRIIFLLDRIYELQPRFTQDELNRFHSISLKRLANVGLYKPAELIWDQLVSSKPNQDDQVLMLDCIKTAFKNYHSSPRGSVNTINENNNNNNLLPLTDKDLKRMINLTQSIGQSLQSSTLDHRTERWTVRTVSEIYVMQGEEGRLMEWLHQHRCLDLDFPDNGAAWSDPKITATVIKLYKDQNRLDKMISIYEAALNPTPQMCLVSEQAHSFFCATRPTKTIEQRKSSKTKNPILTRTYHDLISACIRANLPHLSLHYLTQAIRETERYTAKLSLIQPTDFPPSMPFLRLQPATYSELIPYLVKKKRDTQLKKVYSLTERLIKSIVIELNWIKDLAVFRSGSDSLVSEEEDLDRWKIVVANILPELLSGGTEKGSVINLQSKIDQNMELEDLVFRFTNRPKLKTSLPSKLIEDPHLQEEEHESREEREEKDTKETQFLRLLERTKFLSKSCSHSISLLNRLSSLILKTKVNRDLRFEVGLLKQKKIKAKKSLAIVSLHNRTAMGNASDLVPVSGNNLDRNLQRIENLVNQKNSLKFQS</sequence>
<comment type="caution">
    <text evidence="2">The sequence shown here is derived from an EMBL/GenBank/DDBJ whole genome shotgun (WGS) entry which is preliminary data.</text>
</comment>
<accession>A0A2S4WKE8</accession>
<reference evidence="2 3" key="1">
    <citation type="submission" date="2017-12" db="EMBL/GenBank/DDBJ databases">
        <title>Gene loss provides genomic basis for host adaptation in cereal stripe rust fungi.</title>
        <authorList>
            <person name="Xia C."/>
        </authorList>
    </citation>
    <scope>NUCLEOTIDE SEQUENCE [LARGE SCALE GENOMIC DNA]</scope>
    <source>
        <strain evidence="2 3">93TX-2</strain>
    </source>
</reference>
<dbReference type="VEuPathDB" id="FungiDB:PSHT_01574"/>
<dbReference type="AlphaFoldDB" id="A0A2S4WKE8"/>
<proteinExistence type="predicted"/>
<organism evidence="2 3">
    <name type="scientific">Puccinia striiformis</name>
    <dbReference type="NCBI Taxonomy" id="27350"/>
    <lineage>
        <taxon>Eukaryota</taxon>
        <taxon>Fungi</taxon>
        <taxon>Dikarya</taxon>
        <taxon>Basidiomycota</taxon>
        <taxon>Pucciniomycotina</taxon>
        <taxon>Pucciniomycetes</taxon>
        <taxon>Pucciniales</taxon>
        <taxon>Pucciniaceae</taxon>
        <taxon>Puccinia</taxon>
    </lineage>
</organism>
<feature type="compositionally biased region" description="Basic and acidic residues" evidence="1">
    <location>
        <begin position="505"/>
        <end position="528"/>
    </location>
</feature>
<reference evidence="3" key="3">
    <citation type="journal article" date="2018" name="Mol. Plant Microbe Interact.">
        <title>Genome sequence resources for the wheat stripe rust pathogen (Puccinia striiformis f. sp. tritici) and the barley stripe rust pathogen (Puccinia striiformis f. sp. hordei).</title>
        <authorList>
            <person name="Xia C."/>
            <person name="Wang M."/>
            <person name="Yin C."/>
            <person name="Cornejo O.E."/>
            <person name="Hulbert S.H."/>
            <person name="Chen X."/>
        </authorList>
    </citation>
    <scope>NUCLEOTIDE SEQUENCE [LARGE SCALE GENOMIC DNA]</scope>
    <source>
        <strain evidence="3">93TX-2</strain>
    </source>
</reference>
<dbReference type="Proteomes" id="UP000238274">
    <property type="component" value="Unassembled WGS sequence"/>
</dbReference>
<protein>
    <submittedName>
        <fullName evidence="2">Uncharacterized protein</fullName>
    </submittedName>
</protein>
<name>A0A2S4WKE8_9BASI</name>
<evidence type="ECO:0000256" key="1">
    <source>
        <dbReference type="SAM" id="MobiDB-lite"/>
    </source>
</evidence>
<dbReference type="VEuPathDB" id="FungiDB:PSTT_16724"/>
<evidence type="ECO:0000313" key="3">
    <source>
        <dbReference type="Proteomes" id="UP000238274"/>
    </source>
</evidence>
<dbReference type="EMBL" id="PKSM01000012">
    <property type="protein sequence ID" value="POW22255.1"/>
    <property type="molecule type" value="Genomic_DNA"/>
</dbReference>
<gene>
    <name evidence="2" type="ORF">PSHT_01574</name>
</gene>
<feature type="region of interest" description="Disordered" evidence="1">
    <location>
        <begin position="502"/>
        <end position="528"/>
    </location>
</feature>